<dbReference type="FunFam" id="3.40.50.10140:FF:000007">
    <property type="entry name" value="Disease resistance protein (TIR-NBS-LRR class)"/>
    <property type="match status" value="1"/>
</dbReference>
<keyword evidence="2" id="KW-0677">Repeat</keyword>
<dbReference type="PROSITE" id="PS50104">
    <property type="entry name" value="TIR"/>
    <property type="match status" value="1"/>
</dbReference>
<dbReference type="GO" id="GO:0006952">
    <property type="term" value="P:defense response"/>
    <property type="evidence" value="ECO:0007669"/>
    <property type="project" value="UniProtKB-KW"/>
</dbReference>
<dbReference type="InterPro" id="IPR002182">
    <property type="entry name" value="NB-ARC"/>
</dbReference>
<sequence length="651" mass="74781">MAIQVAATSSFGFSSKSKYRYDVFLSFRGEDTRKSFTVHLYDALRRKGINAFIDDKKLGKGERIAPALLKAIERSRISIIVFSKNYATSTWCLDELAHIIRCMEEKKQLVVPIFYKVDPVDVQYQRNTFQEAMAVHEERFRDDLQKVRNWSSALFEAASLSSAWLFVDGYDEGVFIESIVEHANARLPPKRFHNIDYIVGLEPCIEELKPLLNEADDNSVCMLGIHGIGGIGKITLAKALYNSISYRFEGACFLFDVNEASKKYKGIVHLQQTLLSEILEEKKMKFGSVHEGISKLKHRLSHKKVLLVLDDVDEAEQLEQLAGGCDWFGCGSKIIITTRNKQLLIARNVQKIYEMKELNEHYSLELFSWHAFRLSQPPKCYESVSVGVTRYVRGLPLALKLIGSNMAHRNLEECRQILERYQQIPGRTILDILKISYDYLQDAAKPIFMDIACFFKDEKLKFVEDILGTCYDGTRFYIEVLVDKSLITIHNNGCLGMHVLIQQMGREIIKQEAASNIGKCSRLWYYKDVLNVLRENLGGNDIEGILLDPPQQEEVRWNGFAFEKMNNLRILIMRNTQFSTSPKYLPNSLRLLDWQGYPCMTLPPDFSPPKLVCFKLYGSLFKLEEPFQVLASLFYSLIKILESHNVLRIEA</sequence>
<dbReference type="InterPro" id="IPR036390">
    <property type="entry name" value="WH_DNA-bd_sf"/>
</dbReference>
<dbReference type="InterPro" id="IPR000157">
    <property type="entry name" value="TIR_dom"/>
</dbReference>
<dbReference type="InterPro" id="IPR058192">
    <property type="entry name" value="WHD_ROQ1-like"/>
</dbReference>
<organism evidence="6 7">
    <name type="scientific">Acacia crassicarpa</name>
    <name type="common">northern wattle</name>
    <dbReference type="NCBI Taxonomy" id="499986"/>
    <lineage>
        <taxon>Eukaryota</taxon>
        <taxon>Viridiplantae</taxon>
        <taxon>Streptophyta</taxon>
        <taxon>Embryophyta</taxon>
        <taxon>Tracheophyta</taxon>
        <taxon>Spermatophyta</taxon>
        <taxon>Magnoliopsida</taxon>
        <taxon>eudicotyledons</taxon>
        <taxon>Gunneridae</taxon>
        <taxon>Pentapetalae</taxon>
        <taxon>rosids</taxon>
        <taxon>fabids</taxon>
        <taxon>Fabales</taxon>
        <taxon>Fabaceae</taxon>
        <taxon>Caesalpinioideae</taxon>
        <taxon>mimosoid clade</taxon>
        <taxon>Acacieae</taxon>
        <taxon>Acacia</taxon>
    </lineage>
</organism>
<dbReference type="GO" id="GO:0007165">
    <property type="term" value="P:signal transduction"/>
    <property type="evidence" value="ECO:0007669"/>
    <property type="project" value="InterPro"/>
</dbReference>
<dbReference type="Gene3D" id="1.10.8.430">
    <property type="entry name" value="Helical domain of apoptotic protease-activating factors"/>
    <property type="match status" value="1"/>
</dbReference>
<keyword evidence="4" id="KW-0520">NAD</keyword>
<reference evidence="6" key="1">
    <citation type="submission" date="2023-10" db="EMBL/GenBank/DDBJ databases">
        <title>Chromosome-level genome of the transformable northern wattle, Acacia crassicarpa.</title>
        <authorList>
            <person name="Massaro I."/>
            <person name="Sinha N.R."/>
            <person name="Poethig S."/>
            <person name="Leichty A.R."/>
        </authorList>
    </citation>
    <scope>NUCLEOTIDE SEQUENCE</scope>
    <source>
        <strain evidence="6">Acra3RX</strain>
        <tissue evidence="6">Leaf</tissue>
    </source>
</reference>
<comment type="caution">
    <text evidence="6">The sequence shown here is derived from an EMBL/GenBank/DDBJ whole genome shotgun (WGS) entry which is preliminary data.</text>
</comment>
<evidence type="ECO:0000313" key="6">
    <source>
        <dbReference type="EMBL" id="KAK4259597.1"/>
    </source>
</evidence>
<evidence type="ECO:0000256" key="2">
    <source>
        <dbReference type="ARBA" id="ARBA00022737"/>
    </source>
</evidence>
<dbReference type="Proteomes" id="UP001293593">
    <property type="component" value="Unassembled WGS sequence"/>
</dbReference>
<dbReference type="InterPro" id="IPR035897">
    <property type="entry name" value="Toll_tir_struct_dom_sf"/>
</dbReference>
<dbReference type="InterPro" id="IPR042197">
    <property type="entry name" value="Apaf_helical"/>
</dbReference>
<dbReference type="SUPFAM" id="SSF52058">
    <property type="entry name" value="L domain-like"/>
    <property type="match status" value="1"/>
</dbReference>
<dbReference type="SUPFAM" id="SSF52200">
    <property type="entry name" value="Toll/Interleukin receptor TIR domain"/>
    <property type="match status" value="1"/>
</dbReference>
<gene>
    <name evidence="6" type="ORF">QN277_005913</name>
</gene>
<name>A0AAE1MA84_9FABA</name>
<dbReference type="GO" id="GO:0043531">
    <property type="term" value="F:ADP binding"/>
    <property type="evidence" value="ECO:0007669"/>
    <property type="project" value="InterPro"/>
</dbReference>
<accession>A0AAE1MA84</accession>
<dbReference type="SUPFAM" id="SSF46785">
    <property type="entry name" value="Winged helix' DNA-binding domain"/>
    <property type="match status" value="1"/>
</dbReference>
<evidence type="ECO:0000259" key="5">
    <source>
        <dbReference type="PROSITE" id="PS50104"/>
    </source>
</evidence>
<dbReference type="SMART" id="SM00255">
    <property type="entry name" value="TIR"/>
    <property type="match status" value="1"/>
</dbReference>
<dbReference type="Gene3D" id="3.40.50.10140">
    <property type="entry name" value="Toll/interleukin-1 receptor homology (TIR) domain"/>
    <property type="match status" value="1"/>
</dbReference>
<dbReference type="EMBL" id="JAWXYG010000011">
    <property type="protein sequence ID" value="KAK4259597.1"/>
    <property type="molecule type" value="Genomic_DNA"/>
</dbReference>
<keyword evidence="7" id="KW-1185">Reference proteome</keyword>
<evidence type="ECO:0000256" key="3">
    <source>
        <dbReference type="ARBA" id="ARBA00022821"/>
    </source>
</evidence>
<dbReference type="PANTHER" id="PTHR11017">
    <property type="entry name" value="LEUCINE-RICH REPEAT-CONTAINING PROTEIN"/>
    <property type="match status" value="1"/>
</dbReference>
<evidence type="ECO:0000313" key="7">
    <source>
        <dbReference type="Proteomes" id="UP001293593"/>
    </source>
</evidence>
<feature type="domain" description="TIR" evidence="5">
    <location>
        <begin position="19"/>
        <end position="187"/>
    </location>
</feature>
<proteinExistence type="predicted"/>
<dbReference type="Pfam" id="PF01582">
    <property type="entry name" value="TIR"/>
    <property type="match status" value="1"/>
</dbReference>
<keyword evidence="1" id="KW-0433">Leucine-rich repeat</keyword>
<keyword evidence="3" id="KW-0611">Plant defense</keyword>
<dbReference type="AlphaFoldDB" id="A0AAE1MA84"/>
<evidence type="ECO:0000256" key="1">
    <source>
        <dbReference type="ARBA" id="ARBA00022614"/>
    </source>
</evidence>
<dbReference type="Gene3D" id="3.40.50.300">
    <property type="entry name" value="P-loop containing nucleotide triphosphate hydrolases"/>
    <property type="match status" value="1"/>
</dbReference>
<protein>
    <recommendedName>
        <fullName evidence="5">TIR domain-containing protein</fullName>
    </recommendedName>
</protein>
<dbReference type="InterPro" id="IPR027417">
    <property type="entry name" value="P-loop_NTPase"/>
</dbReference>
<dbReference type="Pfam" id="PF00931">
    <property type="entry name" value="NB-ARC"/>
    <property type="match status" value="1"/>
</dbReference>
<dbReference type="InterPro" id="IPR044974">
    <property type="entry name" value="Disease_R_plants"/>
</dbReference>
<dbReference type="PANTHER" id="PTHR11017:SF587">
    <property type="entry name" value="NB-ARC DOMAIN PROTEIN"/>
    <property type="match status" value="1"/>
</dbReference>
<evidence type="ECO:0000256" key="4">
    <source>
        <dbReference type="ARBA" id="ARBA00023027"/>
    </source>
</evidence>
<dbReference type="SUPFAM" id="SSF52540">
    <property type="entry name" value="P-loop containing nucleoside triphosphate hydrolases"/>
    <property type="match status" value="1"/>
</dbReference>
<dbReference type="PRINTS" id="PR00364">
    <property type="entry name" value="DISEASERSIST"/>
</dbReference>
<dbReference type="Pfam" id="PF23282">
    <property type="entry name" value="WHD_ROQ1"/>
    <property type="match status" value="1"/>
</dbReference>